<dbReference type="AlphaFoldDB" id="A0A7J0ELV7"/>
<comment type="caution">
    <text evidence="3">The sequence shown here is derived from an EMBL/GenBank/DDBJ whole genome shotgun (WGS) entry which is preliminary data.</text>
</comment>
<protein>
    <recommendedName>
        <fullName evidence="2">Retrotransposon gag domain-containing protein</fullName>
    </recommendedName>
</protein>
<reference evidence="3 4" key="1">
    <citation type="submission" date="2019-07" db="EMBL/GenBank/DDBJ databases">
        <title>De Novo Assembly of kiwifruit Actinidia rufa.</title>
        <authorList>
            <person name="Sugita-Konishi S."/>
            <person name="Sato K."/>
            <person name="Mori E."/>
            <person name="Abe Y."/>
            <person name="Kisaki G."/>
            <person name="Hamano K."/>
            <person name="Suezawa K."/>
            <person name="Otani M."/>
            <person name="Fukuda T."/>
            <person name="Manabe T."/>
            <person name="Gomi K."/>
            <person name="Tabuchi M."/>
            <person name="Akimitsu K."/>
            <person name="Kataoka I."/>
        </authorList>
    </citation>
    <scope>NUCLEOTIDE SEQUENCE [LARGE SCALE GENOMIC DNA]</scope>
    <source>
        <strain evidence="4">cv. Fuchu</strain>
    </source>
</reference>
<gene>
    <name evidence="3" type="ORF">Acr_05g0011040</name>
</gene>
<feature type="compositionally biased region" description="Basic and acidic residues" evidence="1">
    <location>
        <begin position="27"/>
        <end position="36"/>
    </location>
</feature>
<dbReference type="OrthoDB" id="2272416at2759"/>
<sequence>MPPRNARGRAKSLTGVRGAGVVRRTRGNYDDKDGNNHQESVMGGGANAPGENIRGDTLQWWKTVEESVAKKWEPFKKAFLDQYFTNIAKEALRDITVAQYEAKFMSLLRFTKAFVSTEEEKAK</sequence>
<evidence type="ECO:0000313" key="3">
    <source>
        <dbReference type="EMBL" id="GFY87465.1"/>
    </source>
</evidence>
<dbReference type="EMBL" id="BJWL01000005">
    <property type="protein sequence ID" value="GFY87465.1"/>
    <property type="molecule type" value="Genomic_DNA"/>
</dbReference>
<dbReference type="InterPro" id="IPR005162">
    <property type="entry name" value="Retrotrans_gag_dom"/>
</dbReference>
<dbReference type="Proteomes" id="UP000585474">
    <property type="component" value="Unassembled WGS sequence"/>
</dbReference>
<evidence type="ECO:0000259" key="2">
    <source>
        <dbReference type="Pfam" id="PF03732"/>
    </source>
</evidence>
<keyword evidence="4" id="KW-1185">Reference proteome</keyword>
<feature type="region of interest" description="Disordered" evidence="1">
    <location>
        <begin position="24"/>
        <end position="52"/>
    </location>
</feature>
<name>A0A7J0ELV7_9ERIC</name>
<accession>A0A7J0ELV7</accession>
<evidence type="ECO:0000256" key="1">
    <source>
        <dbReference type="SAM" id="MobiDB-lite"/>
    </source>
</evidence>
<organism evidence="3 4">
    <name type="scientific">Actinidia rufa</name>
    <dbReference type="NCBI Taxonomy" id="165716"/>
    <lineage>
        <taxon>Eukaryota</taxon>
        <taxon>Viridiplantae</taxon>
        <taxon>Streptophyta</taxon>
        <taxon>Embryophyta</taxon>
        <taxon>Tracheophyta</taxon>
        <taxon>Spermatophyta</taxon>
        <taxon>Magnoliopsida</taxon>
        <taxon>eudicotyledons</taxon>
        <taxon>Gunneridae</taxon>
        <taxon>Pentapetalae</taxon>
        <taxon>asterids</taxon>
        <taxon>Ericales</taxon>
        <taxon>Actinidiaceae</taxon>
        <taxon>Actinidia</taxon>
    </lineage>
</organism>
<dbReference type="Pfam" id="PF03732">
    <property type="entry name" value="Retrotrans_gag"/>
    <property type="match status" value="1"/>
</dbReference>
<proteinExistence type="predicted"/>
<evidence type="ECO:0000313" key="4">
    <source>
        <dbReference type="Proteomes" id="UP000585474"/>
    </source>
</evidence>
<feature type="domain" description="Retrotransposon gag" evidence="2">
    <location>
        <begin position="52"/>
        <end position="120"/>
    </location>
</feature>